<name>A0A8J4M511_9PROT</name>
<dbReference type="Gene3D" id="3.20.20.20">
    <property type="entry name" value="Dihydropteroate synthase-like"/>
    <property type="match status" value="1"/>
</dbReference>
<evidence type="ECO:0000259" key="1">
    <source>
        <dbReference type="PROSITE" id="PS50972"/>
    </source>
</evidence>
<gene>
    <name evidence="2" type="ORF">ENY07_00965</name>
</gene>
<accession>A0A8J4M511</accession>
<dbReference type="EMBL" id="DTQM01000019">
    <property type="protein sequence ID" value="HGC41787.1"/>
    <property type="molecule type" value="Genomic_DNA"/>
</dbReference>
<organism evidence="2">
    <name type="scientific">Acidicaldus sp</name>
    <dbReference type="NCBI Taxonomy" id="1872105"/>
    <lineage>
        <taxon>Bacteria</taxon>
        <taxon>Pseudomonadati</taxon>
        <taxon>Pseudomonadota</taxon>
        <taxon>Alphaproteobacteria</taxon>
        <taxon>Acetobacterales</taxon>
        <taxon>Acetobacteraceae</taxon>
        <taxon>Acidicaldus</taxon>
    </lineage>
</organism>
<dbReference type="AlphaFoldDB" id="A0A8J4M511"/>
<comment type="caution">
    <text evidence="2">The sequence shown here is derived from an EMBL/GenBank/DDBJ whole genome shotgun (WGS) entry which is preliminary data.</text>
</comment>
<protein>
    <submittedName>
        <fullName evidence="2">Dihydropteroate synthase</fullName>
    </submittedName>
</protein>
<proteinExistence type="predicted"/>
<evidence type="ECO:0000313" key="2">
    <source>
        <dbReference type="EMBL" id="HGC41787.1"/>
    </source>
</evidence>
<dbReference type="SUPFAM" id="SSF51717">
    <property type="entry name" value="Dihydropteroate synthetase-like"/>
    <property type="match status" value="1"/>
</dbReference>
<dbReference type="InterPro" id="IPR045406">
    <property type="entry name" value="DUF6513"/>
</dbReference>
<feature type="domain" description="Pterin-binding" evidence="1">
    <location>
        <begin position="103"/>
        <end position="329"/>
    </location>
</feature>
<dbReference type="PROSITE" id="PS50972">
    <property type="entry name" value="PTERIN_BINDING"/>
    <property type="match status" value="1"/>
</dbReference>
<dbReference type="Pfam" id="PF20123">
    <property type="entry name" value="DUF6513"/>
    <property type="match status" value="1"/>
</dbReference>
<sequence>MPERLLFLTGHLAEPRLRRQLEALKTADYDFSVVNIGVKVAALMTEAIIKRRLPTPIVADRVIFPGRAGLDAERLSCHFGVAFARGPDEIADIPAYLGHHGRAVTLDHYDIRIFSEIVDAARLETNQLLDRARRLVAAGADVIDLGCVPGVSFPHLETVINALKAEKIRVSVDSGDPRELRRGALAGADFLLSLTEATLDIIKGTIAVPVLIPEPHGDLVSLIRAAGEARARGISFLLDPILDPIHAGFSASLARYMALREALPDAEIMMGTGNVTELTDADSAGVTALLLGACSELNIRNVLTVQVSPHTRCTLAEHDIGRRIMYAARADGTPPRLYSEALLQVHDRAPWPLGAADLAEESAQLRDGNFRIAVAEDGIHVFNNRLHHVAREALAFFPLLNVEEDGAHAFYLGAELAKAEIAFRLGKRYVQDAPLDFGIAAPIAPQDRTRHAEIGHTLRGRGDVAHP</sequence>
<dbReference type="GO" id="GO:0042558">
    <property type="term" value="P:pteridine-containing compound metabolic process"/>
    <property type="evidence" value="ECO:0007669"/>
    <property type="project" value="InterPro"/>
</dbReference>
<dbReference type="InterPro" id="IPR000489">
    <property type="entry name" value="Pterin-binding_dom"/>
</dbReference>
<reference evidence="2" key="1">
    <citation type="journal article" date="2020" name="mSystems">
        <title>Genome- and Community-Level Interaction Insights into Carbon Utilization and Element Cycling Functions of Hydrothermarchaeota in Hydrothermal Sediment.</title>
        <authorList>
            <person name="Zhou Z."/>
            <person name="Liu Y."/>
            <person name="Xu W."/>
            <person name="Pan J."/>
            <person name="Luo Z.H."/>
            <person name="Li M."/>
        </authorList>
    </citation>
    <scope>NUCLEOTIDE SEQUENCE</scope>
    <source>
        <strain evidence="2">SpSt-997</strain>
    </source>
</reference>
<dbReference type="InterPro" id="IPR011005">
    <property type="entry name" value="Dihydropteroate_synth-like_sf"/>
</dbReference>